<comment type="caution">
    <text evidence="4">The sequence shown here is derived from an EMBL/GenBank/DDBJ whole genome shotgun (WGS) entry which is preliminary data.</text>
</comment>
<keyword evidence="5" id="KW-1185">Reference proteome</keyword>
<keyword evidence="3" id="KW-0808">Transferase</keyword>
<comment type="catalytic activity">
    <reaction evidence="2">
        <text>N(6)-D-ribulosyl-L-lysyl-[protein] + ATP = N(6)-(3-O-phospho-D-ribulosyl)-L-lysyl-[protein] + ADP + H(+)</text>
        <dbReference type="Rhea" id="RHEA:48432"/>
        <dbReference type="Rhea" id="RHEA-COMP:12103"/>
        <dbReference type="Rhea" id="RHEA-COMP:12104"/>
        <dbReference type="ChEBI" id="CHEBI:15378"/>
        <dbReference type="ChEBI" id="CHEBI:30616"/>
        <dbReference type="ChEBI" id="CHEBI:90418"/>
        <dbReference type="ChEBI" id="CHEBI:90420"/>
        <dbReference type="ChEBI" id="CHEBI:456216"/>
        <dbReference type="EC" id="2.7.1.172"/>
    </reaction>
    <physiologicalReaction direction="left-to-right" evidence="2">
        <dbReference type="Rhea" id="RHEA:48433"/>
    </physiologicalReaction>
</comment>
<dbReference type="PIRSF" id="PIRSF006221">
    <property type="entry name" value="Ketosamine-3-kinase"/>
    <property type="match status" value="1"/>
</dbReference>
<dbReference type="Proteomes" id="UP000613177">
    <property type="component" value="Unassembled WGS sequence"/>
</dbReference>
<proteinExistence type="inferred from homology"/>
<gene>
    <name evidence="4" type="ORF">INT48_004343</name>
</gene>
<comment type="similarity">
    <text evidence="3">Belongs to the fructosamine kinase family.</text>
</comment>
<dbReference type="SUPFAM" id="SSF56112">
    <property type="entry name" value="Protein kinase-like (PK-like)"/>
    <property type="match status" value="1"/>
</dbReference>
<evidence type="ECO:0000313" key="5">
    <source>
        <dbReference type="Proteomes" id="UP000613177"/>
    </source>
</evidence>
<name>A0A8H7VWB0_9FUNG</name>
<evidence type="ECO:0000256" key="3">
    <source>
        <dbReference type="PIRNR" id="PIRNR006221"/>
    </source>
</evidence>
<accession>A0A8H7VWB0</accession>
<evidence type="ECO:0000256" key="1">
    <source>
        <dbReference type="ARBA" id="ARBA00011961"/>
    </source>
</evidence>
<dbReference type="InterPro" id="IPR016477">
    <property type="entry name" value="Fructo-/Ketosamine-3-kinase"/>
</dbReference>
<keyword evidence="3" id="KW-0418">Kinase</keyword>
<dbReference type="EMBL" id="JAEPRE010000267">
    <property type="protein sequence ID" value="KAG2229509.1"/>
    <property type="molecule type" value="Genomic_DNA"/>
</dbReference>
<sequence length="295" mass="33568">MTETYISSKLYQLKLCNLVYKVKSLSGGCISNAMCYSTDAGDFFVKTNTRKNASQWFLAESLALERIYNAVPGFAPKPIDHGRGDDQAYIITEYIQMQPKSSPEIQRALGKKLAQLHHSTEEDKFGFDVTSFCGTTELNNAWCCDWSQFFKGQRLEPLLKQVHDQNQDLDKLGKQICQGMDRWLGPDALPNVKSSLLHGDLWNGNWAVKTHGDDGPVIFDPASYYGHHEAEFGIMKMFGGFTNDCFEAYDDSTYNDQEKRQDRLILYELYHHLNHFAMFGGSYGNSCVELMEKLV</sequence>
<dbReference type="PANTHER" id="PTHR12149">
    <property type="entry name" value="FRUCTOSAMINE 3 KINASE-RELATED PROTEIN"/>
    <property type="match status" value="1"/>
</dbReference>
<protein>
    <recommendedName>
        <fullName evidence="1">protein-ribulosamine 3-kinase</fullName>
        <ecNumber evidence="1">2.7.1.172</ecNumber>
    </recommendedName>
</protein>
<dbReference type="GO" id="GO:0102193">
    <property type="term" value="F:protein-ribulosamine 3-kinase activity"/>
    <property type="evidence" value="ECO:0007669"/>
    <property type="project" value="UniProtKB-EC"/>
</dbReference>
<evidence type="ECO:0000256" key="2">
    <source>
        <dbReference type="ARBA" id="ARBA00048655"/>
    </source>
</evidence>
<dbReference type="AlphaFoldDB" id="A0A8H7VWB0"/>
<dbReference type="PANTHER" id="PTHR12149:SF8">
    <property type="entry name" value="PROTEIN-RIBULOSAMINE 3-KINASE"/>
    <property type="match status" value="1"/>
</dbReference>
<dbReference type="InterPro" id="IPR011009">
    <property type="entry name" value="Kinase-like_dom_sf"/>
</dbReference>
<organism evidence="4 5">
    <name type="scientific">Thamnidium elegans</name>
    <dbReference type="NCBI Taxonomy" id="101142"/>
    <lineage>
        <taxon>Eukaryota</taxon>
        <taxon>Fungi</taxon>
        <taxon>Fungi incertae sedis</taxon>
        <taxon>Mucoromycota</taxon>
        <taxon>Mucoromycotina</taxon>
        <taxon>Mucoromycetes</taxon>
        <taxon>Mucorales</taxon>
        <taxon>Mucorineae</taxon>
        <taxon>Mucoraceae</taxon>
        <taxon>Thamnidium</taxon>
    </lineage>
</organism>
<dbReference type="Pfam" id="PF03881">
    <property type="entry name" value="Fructosamin_kin"/>
    <property type="match status" value="1"/>
</dbReference>
<dbReference type="GO" id="GO:0016301">
    <property type="term" value="F:kinase activity"/>
    <property type="evidence" value="ECO:0007669"/>
    <property type="project" value="UniProtKB-UniRule"/>
</dbReference>
<reference evidence="4" key="1">
    <citation type="submission" date="2021-01" db="EMBL/GenBank/DDBJ databases">
        <title>Metabolic potential, ecology and presence of endohyphal bacteria is reflected in genomic diversity of Mucoromycotina.</title>
        <authorList>
            <person name="Muszewska A."/>
            <person name="Okrasinska A."/>
            <person name="Steczkiewicz K."/>
            <person name="Drgas O."/>
            <person name="Orlowska M."/>
            <person name="Perlinska-Lenart U."/>
            <person name="Aleksandrzak-Piekarczyk T."/>
            <person name="Szatraj K."/>
            <person name="Zielenkiewicz U."/>
            <person name="Pilsyk S."/>
            <person name="Malc E."/>
            <person name="Mieczkowski P."/>
            <person name="Kruszewska J.S."/>
            <person name="Biernat P."/>
            <person name="Pawlowska J."/>
        </authorList>
    </citation>
    <scope>NUCLEOTIDE SEQUENCE</scope>
    <source>
        <strain evidence="4">WA0000018081</strain>
    </source>
</reference>
<dbReference type="OrthoDB" id="5772781at2759"/>
<dbReference type="Gene3D" id="3.90.1200.10">
    <property type="match status" value="1"/>
</dbReference>
<dbReference type="Gene3D" id="3.30.200.20">
    <property type="entry name" value="Phosphorylase Kinase, domain 1"/>
    <property type="match status" value="1"/>
</dbReference>
<dbReference type="EC" id="2.7.1.172" evidence="1"/>
<evidence type="ECO:0000313" key="4">
    <source>
        <dbReference type="EMBL" id="KAG2229509.1"/>
    </source>
</evidence>